<feature type="domain" description="AB hydrolase-1" evidence="2">
    <location>
        <begin position="20"/>
        <end position="123"/>
    </location>
</feature>
<organism evidence="3 4">
    <name type="scientific">Desmospora profundinema</name>
    <dbReference type="NCBI Taxonomy" id="1571184"/>
    <lineage>
        <taxon>Bacteria</taxon>
        <taxon>Bacillati</taxon>
        <taxon>Bacillota</taxon>
        <taxon>Bacilli</taxon>
        <taxon>Bacillales</taxon>
        <taxon>Thermoactinomycetaceae</taxon>
        <taxon>Desmospora</taxon>
    </lineage>
</organism>
<dbReference type="PRINTS" id="PR00111">
    <property type="entry name" value="ABHYDROLASE"/>
</dbReference>
<protein>
    <submittedName>
        <fullName evidence="3">3-oxoadipate enol-lactonase</fullName>
        <ecNumber evidence="3">3.1.1.24</ecNumber>
    </submittedName>
</protein>
<reference evidence="3 4" key="1">
    <citation type="submission" date="2023-07" db="EMBL/GenBank/DDBJ databases">
        <title>Genomic Encyclopedia of Type Strains, Phase IV (KMG-IV): sequencing the most valuable type-strain genomes for metagenomic binning, comparative biology and taxonomic classification.</title>
        <authorList>
            <person name="Goeker M."/>
        </authorList>
    </citation>
    <scope>NUCLEOTIDE SEQUENCE [LARGE SCALE GENOMIC DNA]</scope>
    <source>
        <strain evidence="3 4">DSM 45903</strain>
    </source>
</reference>
<dbReference type="SUPFAM" id="SSF53474">
    <property type="entry name" value="alpha/beta-Hydrolases"/>
    <property type="match status" value="1"/>
</dbReference>
<keyword evidence="1 3" id="KW-0378">Hydrolase</keyword>
<dbReference type="InterPro" id="IPR029058">
    <property type="entry name" value="AB_hydrolase_fold"/>
</dbReference>
<keyword evidence="4" id="KW-1185">Reference proteome</keyword>
<dbReference type="GO" id="GO:0047570">
    <property type="term" value="F:3-oxoadipate enol-lactonase activity"/>
    <property type="evidence" value="ECO:0007669"/>
    <property type="project" value="UniProtKB-EC"/>
</dbReference>
<evidence type="ECO:0000313" key="3">
    <source>
        <dbReference type="EMBL" id="MDR6225161.1"/>
    </source>
</evidence>
<dbReference type="Gene3D" id="3.40.50.1820">
    <property type="entry name" value="alpha/beta hydrolase"/>
    <property type="match status" value="1"/>
</dbReference>
<dbReference type="PANTHER" id="PTHR43798:SF31">
    <property type="entry name" value="AB HYDROLASE SUPERFAMILY PROTEIN YCLE"/>
    <property type="match status" value="1"/>
</dbReference>
<name>A0ABU1IK63_9BACL</name>
<dbReference type="Pfam" id="PF00561">
    <property type="entry name" value="Abhydrolase_1"/>
    <property type="match status" value="1"/>
</dbReference>
<dbReference type="EC" id="3.1.1.24" evidence="3"/>
<dbReference type="InterPro" id="IPR000073">
    <property type="entry name" value="AB_hydrolase_1"/>
</dbReference>
<comment type="caution">
    <text evidence="3">The sequence shown here is derived from an EMBL/GenBank/DDBJ whole genome shotgun (WGS) entry which is preliminary data.</text>
</comment>
<gene>
    <name evidence="3" type="ORF">JOE21_001152</name>
</gene>
<proteinExistence type="predicted"/>
<dbReference type="Proteomes" id="UP001185012">
    <property type="component" value="Unassembled WGS sequence"/>
</dbReference>
<evidence type="ECO:0000313" key="4">
    <source>
        <dbReference type="Proteomes" id="UP001185012"/>
    </source>
</evidence>
<dbReference type="EMBL" id="JAVDQG010000002">
    <property type="protein sequence ID" value="MDR6225161.1"/>
    <property type="molecule type" value="Genomic_DNA"/>
</dbReference>
<sequence>MRFFIYRGGRIAYRLTGEGPPLLLLHGMGANHRLFEPQIPEFSSRFHLILPDMRGHGRSSPLPIDFTYELLAEDMKALLDHLEIPTCDILGISMGAIVAQALALAHGDRIRRLVLADGYCQPPSRFAGFCYNFSTLVFRILPIRWIKQLLTIPFRGSRPGYARTRHLLQRCLTDDRAALLRLKEKPPPDFTRLLHRIQSPTLVMAGDRLKWELQSSRIIAQNLPDARFAVFHGGCDPLNAMRTAPFNTLVTAFLDEKPLPSLPGVTFLH</sequence>
<dbReference type="RefSeq" id="WP_309863436.1">
    <property type="nucleotide sequence ID" value="NZ_JAVDQG010000002.1"/>
</dbReference>
<dbReference type="InterPro" id="IPR050266">
    <property type="entry name" value="AB_hydrolase_sf"/>
</dbReference>
<accession>A0ABU1IK63</accession>
<dbReference type="PANTHER" id="PTHR43798">
    <property type="entry name" value="MONOACYLGLYCEROL LIPASE"/>
    <property type="match status" value="1"/>
</dbReference>
<evidence type="ECO:0000259" key="2">
    <source>
        <dbReference type="Pfam" id="PF00561"/>
    </source>
</evidence>
<evidence type="ECO:0000256" key="1">
    <source>
        <dbReference type="ARBA" id="ARBA00022801"/>
    </source>
</evidence>